<organism evidence="6">
    <name type="scientific">Selaginella moellendorffii</name>
    <name type="common">Spikemoss</name>
    <dbReference type="NCBI Taxonomy" id="88036"/>
    <lineage>
        <taxon>Eukaryota</taxon>
        <taxon>Viridiplantae</taxon>
        <taxon>Streptophyta</taxon>
        <taxon>Embryophyta</taxon>
        <taxon>Tracheophyta</taxon>
        <taxon>Lycopodiopsida</taxon>
        <taxon>Selaginellales</taxon>
        <taxon>Selaginellaceae</taxon>
        <taxon>Selaginella</taxon>
    </lineage>
</organism>
<dbReference type="Gene3D" id="3.30.1560.10">
    <property type="entry name" value="Mago nashi"/>
    <property type="match status" value="1"/>
</dbReference>
<dbReference type="STRING" id="88036.D8RJP6"/>
<evidence type="ECO:0008006" key="7">
    <source>
        <dbReference type="Google" id="ProtNLM"/>
    </source>
</evidence>
<protein>
    <recommendedName>
        <fullName evidence="7">RRM domain-containing protein</fullName>
    </recommendedName>
</protein>
<dbReference type="InParanoid" id="D8RJP6"/>
<dbReference type="InterPro" id="IPR036605">
    <property type="entry name" value="Mago_nashi_sf"/>
</dbReference>
<dbReference type="EMBL" id="GL377581">
    <property type="protein sequence ID" value="EFJ27755.1"/>
    <property type="molecule type" value="Genomic_DNA"/>
</dbReference>
<reference evidence="5 6" key="1">
    <citation type="journal article" date="2011" name="Science">
        <title>The Selaginella genome identifies genetic changes associated with the evolution of vascular plants.</title>
        <authorList>
            <person name="Banks J.A."/>
            <person name="Nishiyama T."/>
            <person name="Hasebe M."/>
            <person name="Bowman J.L."/>
            <person name="Gribskov M."/>
            <person name="dePamphilis C."/>
            <person name="Albert V.A."/>
            <person name="Aono N."/>
            <person name="Aoyama T."/>
            <person name="Ambrose B.A."/>
            <person name="Ashton N.W."/>
            <person name="Axtell M.J."/>
            <person name="Barker E."/>
            <person name="Barker M.S."/>
            <person name="Bennetzen J.L."/>
            <person name="Bonawitz N.D."/>
            <person name="Chapple C."/>
            <person name="Cheng C."/>
            <person name="Correa L.G."/>
            <person name="Dacre M."/>
            <person name="DeBarry J."/>
            <person name="Dreyer I."/>
            <person name="Elias M."/>
            <person name="Engstrom E.M."/>
            <person name="Estelle M."/>
            <person name="Feng L."/>
            <person name="Finet C."/>
            <person name="Floyd S.K."/>
            <person name="Frommer W.B."/>
            <person name="Fujita T."/>
            <person name="Gramzow L."/>
            <person name="Gutensohn M."/>
            <person name="Harholt J."/>
            <person name="Hattori M."/>
            <person name="Heyl A."/>
            <person name="Hirai T."/>
            <person name="Hiwatashi Y."/>
            <person name="Ishikawa M."/>
            <person name="Iwata M."/>
            <person name="Karol K.G."/>
            <person name="Koehler B."/>
            <person name="Kolukisaoglu U."/>
            <person name="Kubo M."/>
            <person name="Kurata T."/>
            <person name="Lalonde S."/>
            <person name="Li K."/>
            <person name="Li Y."/>
            <person name="Litt A."/>
            <person name="Lyons E."/>
            <person name="Manning G."/>
            <person name="Maruyama T."/>
            <person name="Michael T.P."/>
            <person name="Mikami K."/>
            <person name="Miyazaki S."/>
            <person name="Morinaga S."/>
            <person name="Murata T."/>
            <person name="Mueller-Roeber B."/>
            <person name="Nelson D.R."/>
            <person name="Obara M."/>
            <person name="Oguri Y."/>
            <person name="Olmstead R.G."/>
            <person name="Onodera N."/>
            <person name="Petersen B.L."/>
            <person name="Pils B."/>
            <person name="Prigge M."/>
            <person name="Rensing S.A."/>
            <person name="Riano-Pachon D.M."/>
            <person name="Roberts A.W."/>
            <person name="Sato Y."/>
            <person name="Scheller H.V."/>
            <person name="Schulz B."/>
            <person name="Schulz C."/>
            <person name="Shakirov E.V."/>
            <person name="Shibagaki N."/>
            <person name="Shinohara N."/>
            <person name="Shippen D.E."/>
            <person name="Soerensen I."/>
            <person name="Sotooka R."/>
            <person name="Sugimoto N."/>
            <person name="Sugita M."/>
            <person name="Sumikawa N."/>
            <person name="Tanurdzic M."/>
            <person name="Theissen G."/>
            <person name="Ulvskov P."/>
            <person name="Wakazuki S."/>
            <person name="Weng J.K."/>
            <person name="Willats W.W."/>
            <person name="Wipf D."/>
            <person name="Wolf P.G."/>
            <person name="Yang L."/>
            <person name="Zimmer A.D."/>
            <person name="Zhu Q."/>
            <person name="Mitros T."/>
            <person name="Hellsten U."/>
            <person name="Loque D."/>
            <person name="Otillar R."/>
            <person name="Salamov A."/>
            <person name="Schmutz J."/>
            <person name="Shapiro H."/>
            <person name="Lindquist E."/>
            <person name="Lucas S."/>
            <person name="Rokhsar D."/>
            <person name="Grigoriev I.V."/>
        </authorList>
    </citation>
    <scope>NUCLEOTIDE SEQUENCE [LARGE SCALE GENOMIC DNA]</scope>
</reference>
<feature type="region of interest" description="Disordered" evidence="4">
    <location>
        <begin position="1"/>
        <end position="20"/>
    </location>
</feature>
<dbReference type="Proteomes" id="UP000001514">
    <property type="component" value="Unassembled WGS sequence"/>
</dbReference>
<dbReference type="InterPro" id="IPR035979">
    <property type="entry name" value="RBD_domain_sf"/>
</dbReference>
<dbReference type="SUPFAM" id="SSF54928">
    <property type="entry name" value="RNA-binding domain, RBD"/>
    <property type="match status" value="1"/>
</dbReference>
<name>D8RJP6_SELML</name>
<dbReference type="KEGG" id="smo:SELMODRAFT_411993"/>
<dbReference type="HOGENOM" id="CLU_320653_0_0_1"/>
<feature type="region of interest" description="Disordered" evidence="4">
    <location>
        <begin position="720"/>
        <end position="742"/>
    </location>
</feature>
<dbReference type="Pfam" id="PF02792">
    <property type="entry name" value="Mago_nashi"/>
    <property type="match status" value="1"/>
</dbReference>
<dbReference type="GO" id="GO:0008380">
    <property type="term" value="P:RNA splicing"/>
    <property type="evidence" value="ECO:0007669"/>
    <property type="project" value="InterPro"/>
</dbReference>
<evidence type="ECO:0000256" key="3">
    <source>
        <dbReference type="ARBA" id="ARBA00023242"/>
    </source>
</evidence>
<comment type="subcellular location">
    <subcellularLocation>
        <location evidence="1">Nucleus</location>
    </subcellularLocation>
</comment>
<accession>D8RJP6</accession>
<comment type="similarity">
    <text evidence="2">Belongs to the mago nashi family.</text>
</comment>
<evidence type="ECO:0000256" key="2">
    <source>
        <dbReference type="ARBA" id="ARBA00009270"/>
    </source>
</evidence>
<dbReference type="GO" id="GO:0035145">
    <property type="term" value="C:exon-exon junction complex"/>
    <property type="evidence" value="ECO:0007669"/>
    <property type="project" value="InterPro"/>
</dbReference>
<evidence type="ECO:0000256" key="4">
    <source>
        <dbReference type="SAM" id="MobiDB-lite"/>
    </source>
</evidence>
<dbReference type="SUPFAM" id="SSF89817">
    <property type="entry name" value="Mago nashi protein"/>
    <property type="match status" value="1"/>
</dbReference>
<evidence type="ECO:0000313" key="5">
    <source>
        <dbReference type="EMBL" id="EFJ27755.1"/>
    </source>
</evidence>
<keyword evidence="6" id="KW-1185">Reference proteome</keyword>
<dbReference type="Gramene" id="EFJ27755">
    <property type="protein sequence ID" value="EFJ27755"/>
    <property type="gene ID" value="SELMODRAFT_411993"/>
</dbReference>
<dbReference type="AlphaFoldDB" id="D8RJP6"/>
<gene>
    <name evidence="5" type="ORF">SELMODRAFT_411993</name>
</gene>
<evidence type="ECO:0000256" key="1">
    <source>
        <dbReference type="ARBA" id="ARBA00004123"/>
    </source>
</evidence>
<keyword evidence="3" id="KW-0539">Nucleus</keyword>
<evidence type="ECO:0000313" key="6">
    <source>
        <dbReference type="Proteomes" id="UP000001514"/>
    </source>
</evidence>
<sequence>MEESAPAADDPNDPEIGNAMLGIGNAALGDRFLYRPRRDSEEAPLDPKSNGIAEILKIVSWDPWPFYRERSENRTLDVPKPWDAALIDSLKVDRFYYRLHQERAVSETGFAPEWTIYKFLHRHLASQGSRNLLAPQMGWSLTERYREPPCILDTWELRSDFPGQINQKYPDLLRQHANIYLARTSLSGIFSDYTRAGQTNLEYREMLRQNANVFLPLTSLNGLFLDYKLGAARISCHGLFHDYLVFSCELPFEFASAPETQHVLMKNLPDIDTGVISLLSTGSLVVEVLLQQLQFFGVLPGDNTSFVSDHTAPCALCLAPKSLHILQGKTIVVLTADRVNRMLISLSHEEMPERMLIETWKQQQWSTMSQLESTYLPYRPGSLVKPLDLLHLMCSHMTRPRVLKLSTQAVTNFIRLYTQANRFAVRKEYLTKRKEIMFSGWGDVPNILIVATFEPACALINRAIRHISDAYGRKVETLMLAEAPTESIPRLFCNNFSRIIEQAELVLSAFRALEQQHTAPLEPAEQRDNALQMYCCMCNKFGAPGELVTMLTSMGSHHLSGRSSAVPCVDILCNPSSPQSLGAVHNFFVVRPFGRLRVYKSDGCGPRFWGMERLLARIRRLPKDVNHVVEQWSLLLQDEDFRCSSGTGGLVLVTGLPEDYAGCFDGLTPDQIEIATTMSTGLNVGYGIIKCDDDTQARKTITQLDGSTVEGKQIRAGWLCQANPPEPGEKKEEELEEDGDGGFSFSVKRERGHYLLEYEVRSDGRFRAAARYTSRPCKGDEKTVFYETYVTRETVREFQRIILQGQEDMDFSEDNEAWPAPGYVAGRNQLKFSMGGKSTCLACEGGHGGTAFMRQRGMHRLAYFHYLLYDLGNFAKLIVEFHAGRPLIGEPAACRCEIDGWLGLL</sequence>
<dbReference type="GO" id="GO:0003676">
    <property type="term" value="F:nucleic acid binding"/>
    <property type="evidence" value="ECO:0007669"/>
    <property type="project" value="InterPro"/>
</dbReference>
<dbReference type="InterPro" id="IPR004023">
    <property type="entry name" value="Mago_nashi"/>
</dbReference>
<proteinExistence type="inferred from homology"/>